<evidence type="ECO:0000256" key="5">
    <source>
        <dbReference type="ARBA" id="ARBA00022723"/>
    </source>
</evidence>
<comment type="cofactor">
    <cofactor evidence="11">
        <name>thiamine diphosphate</name>
        <dbReference type="ChEBI" id="CHEBI:58937"/>
    </cofactor>
    <text evidence="11">Binds 1 thiamine pyrophosphate per subunit.</text>
</comment>
<comment type="function">
    <text evidence="10 11">Catalyzes the acyloin condensation reaction between C atoms 2 and 3 of pyruvate and glyceraldehyde 3-phosphate to yield 1-deoxy-D-xylulose-5-phosphate (DXP).</text>
</comment>
<dbReference type="Proteomes" id="UP000315344">
    <property type="component" value="Unassembled WGS sequence"/>
</dbReference>
<feature type="domain" description="Transketolase-like pyrimidine-binding" evidence="12">
    <location>
        <begin position="321"/>
        <end position="486"/>
    </location>
</feature>
<dbReference type="NCBIfam" id="TIGR00204">
    <property type="entry name" value="dxs"/>
    <property type="match status" value="1"/>
</dbReference>
<dbReference type="GO" id="GO:0008661">
    <property type="term" value="F:1-deoxy-D-xylulose-5-phosphate synthase activity"/>
    <property type="evidence" value="ECO:0007669"/>
    <property type="project" value="UniProtKB-UniRule"/>
</dbReference>
<dbReference type="FunFam" id="3.40.50.970:FF:000005">
    <property type="entry name" value="1-deoxy-D-xylulose-5-phosphate synthase"/>
    <property type="match status" value="1"/>
</dbReference>
<dbReference type="GO" id="GO:0030976">
    <property type="term" value="F:thiamine pyrophosphate binding"/>
    <property type="evidence" value="ECO:0007669"/>
    <property type="project" value="UniProtKB-UniRule"/>
</dbReference>
<keyword evidence="7 11" id="KW-0784">Thiamine biosynthesis</keyword>
<accession>A0A533I8I2</accession>
<feature type="binding site" evidence="11">
    <location>
        <position position="181"/>
    </location>
    <ligand>
        <name>thiamine diphosphate</name>
        <dbReference type="ChEBI" id="CHEBI:58937"/>
    </ligand>
</feature>
<evidence type="ECO:0000256" key="10">
    <source>
        <dbReference type="ARBA" id="ARBA00055605"/>
    </source>
</evidence>
<evidence type="ECO:0000256" key="4">
    <source>
        <dbReference type="ARBA" id="ARBA00022679"/>
    </source>
</evidence>
<feature type="binding site" evidence="11">
    <location>
        <position position="290"/>
    </location>
    <ligand>
        <name>thiamine diphosphate</name>
        <dbReference type="ChEBI" id="CHEBI:58937"/>
    </ligand>
</feature>
<protein>
    <recommendedName>
        <fullName evidence="11">1-deoxy-D-xylulose-5-phosphate synthase</fullName>
        <ecNumber evidence="11">2.2.1.7</ecNumber>
    </recommendedName>
    <alternativeName>
        <fullName evidence="11">1-deoxyxylulose-5-phosphate synthase</fullName>
        <shortName evidence="11">DXP synthase</shortName>
        <shortName evidence="11">DXPS</shortName>
    </alternativeName>
</protein>
<dbReference type="SUPFAM" id="SSF52518">
    <property type="entry name" value="Thiamin diphosphate-binding fold (THDP-binding)"/>
    <property type="match status" value="2"/>
</dbReference>
<keyword evidence="8 11" id="KW-0786">Thiamine pyrophosphate</keyword>
<proteinExistence type="inferred from homology"/>
<dbReference type="InterPro" id="IPR009014">
    <property type="entry name" value="Transketo_C/PFOR_II"/>
</dbReference>
<dbReference type="PROSITE" id="PS00802">
    <property type="entry name" value="TRANSKETOLASE_2"/>
    <property type="match status" value="1"/>
</dbReference>
<feature type="binding site" evidence="11">
    <location>
        <position position="152"/>
    </location>
    <ligand>
        <name>Mg(2+)</name>
        <dbReference type="ChEBI" id="CHEBI:18420"/>
    </ligand>
</feature>
<dbReference type="PANTHER" id="PTHR43322">
    <property type="entry name" value="1-D-DEOXYXYLULOSE 5-PHOSPHATE SYNTHASE-RELATED"/>
    <property type="match status" value="1"/>
</dbReference>
<dbReference type="Gene3D" id="3.40.50.970">
    <property type="match status" value="2"/>
</dbReference>
<keyword evidence="6 11" id="KW-0460">Magnesium</keyword>
<evidence type="ECO:0000256" key="7">
    <source>
        <dbReference type="ARBA" id="ARBA00022977"/>
    </source>
</evidence>
<evidence type="ECO:0000256" key="1">
    <source>
        <dbReference type="ARBA" id="ARBA00004980"/>
    </source>
</evidence>
<evidence type="ECO:0000256" key="3">
    <source>
        <dbReference type="ARBA" id="ARBA00011738"/>
    </source>
</evidence>
<dbReference type="SUPFAM" id="SSF52922">
    <property type="entry name" value="TK C-terminal domain-like"/>
    <property type="match status" value="1"/>
</dbReference>
<evidence type="ECO:0000256" key="8">
    <source>
        <dbReference type="ARBA" id="ARBA00023052"/>
    </source>
</evidence>
<dbReference type="HAMAP" id="MF_00315">
    <property type="entry name" value="DXP_synth"/>
    <property type="match status" value="1"/>
</dbReference>
<feature type="binding site" evidence="11">
    <location>
        <begin position="121"/>
        <end position="123"/>
    </location>
    <ligand>
        <name>thiamine diphosphate</name>
        <dbReference type="ChEBI" id="CHEBI:58937"/>
    </ligand>
</feature>
<comment type="subunit">
    <text evidence="3 11">Homodimer.</text>
</comment>
<dbReference type="FunFam" id="3.40.50.920:FF:000002">
    <property type="entry name" value="1-deoxy-D-xylulose-5-phosphate synthase"/>
    <property type="match status" value="1"/>
</dbReference>
<evidence type="ECO:0000256" key="6">
    <source>
        <dbReference type="ARBA" id="ARBA00022842"/>
    </source>
</evidence>
<evidence type="ECO:0000313" key="14">
    <source>
        <dbReference type="Proteomes" id="UP000315344"/>
    </source>
</evidence>
<dbReference type="UniPathway" id="UPA00064">
    <property type="reaction ID" value="UER00091"/>
</dbReference>
<dbReference type="EC" id="2.2.1.7" evidence="11"/>
<dbReference type="GO" id="GO:0016114">
    <property type="term" value="P:terpenoid biosynthetic process"/>
    <property type="evidence" value="ECO:0007669"/>
    <property type="project" value="UniProtKB-UniRule"/>
</dbReference>
<keyword evidence="9 11" id="KW-0414">Isoprene biosynthesis</keyword>
<evidence type="ECO:0000256" key="2">
    <source>
        <dbReference type="ARBA" id="ARBA00011081"/>
    </source>
</evidence>
<organism evidence="13 14">
    <name type="scientific">Paracoccus denitrificans</name>
    <dbReference type="NCBI Taxonomy" id="266"/>
    <lineage>
        <taxon>Bacteria</taxon>
        <taxon>Pseudomonadati</taxon>
        <taxon>Pseudomonadota</taxon>
        <taxon>Alphaproteobacteria</taxon>
        <taxon>Rhodobacterales</taxon>
        <taxon>Paracoccaceae</taxon>
        <taxon>Paracoccus</taxon>
    </lineage>
</organism>
<dbReference type="InterPro" id="IPR005477">
    <property type="entry name" value="Dxylulose-5-P_synthase"/>
</dbReference>
<feature type="binding site" evidence="11">
    <location>
        <begin position="153"/>
        <end position="154"/>
    </location>
    <ligand>
        <name>thiamine diphosphate</name>
        <dbReference type="ChEBI" id="CHEBI:58937"/>
    </ligand>
</feature>
<dbReference type="PROSITE" id="PS00801">
    <property type="entry name" value="TRANSKETOLASE_1"/>
    <property type="match status" value="1"/>
</dbReference>
<gene>
    <name evidence="11 13" type="primary">dxs</name>
    <name evidence="13" type="ORF">DI616_10440</name>
</gene>
<comment type="pathway">
    <text evidence="1 11">Metabolic intermediate biosynthesis; 1-deoxy-D-xylulose 5-phosphate biosynthesis; 1-deoxy-D-xylulose 5-phosphate from D-glyceraldehyde 3-phosphate and pyruvate: step 1/1.</text>
</comment>
<feature type="binding site" evidence="11">
    <location>
        <position position="80"/>
    </location>
    <ligand>
        <name>thiamine diphosphate</name>
        <dbReference type="ChEBI" id="CHEBI:58937"/>
    </ligand>
</feature>
<evidence type="ECO:0000313" key="13">
    <source>
        <dbReference type="EMBL" id="TKW66370.1"/>
    </source>
</evidence>
<dbReference type="CDD" id="cd07033">
    <property type="entry name" value="TPP_PYR_DXS_TK_like"/>
    <property type="match status" value="1"/>
</dbReference>
<dbReference type="Gene3D" id="3.40.50.920">
    <property type="match status" value="1"/>
</dbReference>
<evidence type="ECO:0000256" key="11">
    <source>
        <dbReference type="HAMAP-Rule" id="MF_00315"/>
    </source>
</evidence>
<dbReference type="InterPro" id="IPR005475">
    <property type="entry name" value="Transketolase-like_Pyr-bd"/>
</dbReference>
<dbReference type="GO" id="GO:0019288">
    <property type="term" value="P:isopentenyl diphosphate biosynthetic process, methylerythritol 4-phosphate pathway"/>
    <property type="evidence" value="ECO:0007669"/>
    <property type="project" value="UniProtKB-ARBA"/>
</dbReference>
<dbReference type="GO" id="GO:0000287">
    <property type="term" value="F:magnesium ion binding"/>
    <property type="evidence" value="ECO:0007669"/>
    <property type="project" value="UniProtKB-UniRule"/>
</dbReference>
<comment type="catalytic activity">
    <reaction evidence="11">
        <text>D-glyceraldehyde 3-phosphate + pyruvate + H(+) = 1-deoxy-D-xylulose 5-phosphate + CO2</text>
        <dbReference type="Rhea" id="RHEA:12605"/>
        <dbReference type="ChEBI" id="CHEBI:15361"/>
        <dbReference type="ChEBI" id="CHEBI:15378"/>
        <dbReference type="ChEBI" id="CHEBI:16526"/>
        <dbReference type="ChEBI" id="CHEBI:57792"/>
        <dbReference type="ChEBI" id="CHEBI:59776"/>
        <dbReference type="EC" id="2.2.1.7"/>
    </reaction>
</comment>
<dbReference type="SMART" id="SM00861">
    <property type="entry name" value="Transket_pyr"/>
    <property type="match status" value="1"/>
</dbReference>
<dbReference type="Pfam" id="PF02780">
    <property type="entry name" value="Transketolase_C"/>
    <property type="match status" value="1"/>
</dbReference>
<sequence length="638" mass="67301">MSQDRPKTPVLDRVNLPSDLKSLSDRELRQLADELRAETISAVSVTGGHLGAGLGVVELTVALHAVFDAPRDKIIWDVGHQCYPHKILTGRRDRIRTLRAGGGLSGFTKRSESPYDAFGAGHSSTSISAALGFAMARELGGDPGDAIAVIGDGAMSAGMAFEALNNAGHLGKRLFVILNDNEMSIAPPTGALSSYLTRLYTEGPFHELKSMAKGAVGLLPGPIQEGARRAKEMLKGMAVGGTMFEELGFSYIGPVDGHDLDQLLPLMRTLKARATGPVLIHAITRKGKGYAPAEGAADRGHARGKFDVITGEQAKAKSNAPSYTSVFAKALIAEAEQDDRIAAVTAAMPDGTGLNLFAERFPRRTFDVGIAEQHAVTFSAGLAAGGIKPFCAIYSTFLQRGYDQVVHDVAIQRLPVRFAIDRAGLVGADGATHAGAFDIGFMASLPGMVVMAAADEADLVHMVATAAAHDDGPIAFRFPRGEGTGVEMPERGIPLEIGKGRMIAEGKRVAILSFGTRLSEVMAAREALSARGITPTVADARFAKPLDRDLILQLAADHEALITIEEGAIGGFGSHVAQLLADEGVFDHGLKFRSMVLPDTFIDHDSPAAMYADAAMNAADIEAKVLDVLGVARMPARA</sequence>
<reference evidence="13 14" key="1">
    <citation type="journal article" date="2017" name="Nat. Commun.">
        <title>In situ click chemistry generation of cyclooxygenase-2 inhibitors.</title>
        <authorList>
            <person name="Bhardwaj A."/>
            <person name="Kaur J."/>
            <person name="Wuest M."/>
            <person name="Wuest F."/>
        </authorList>
    </citation>
    <scope>NUCLEOTIDE SEQUENCE [LARGE SCALE GENOMIC DNA]</scope>
    <source>
        <strain evidence="13">S2_012_000_R3_94</strain>
    </source>
</reference>
<comment type="cofactor">
    <cofactor evidence="11">
        <name>Mg(2+)</name>
        <dbReference type="ChEBI" id="CHEBI:18420"/>
    </cofactor>
    <text evidence="11">Binds 1 Mg(2+) ion per subunit.</text>
</comment>
<name>A0A533I8I2_PARDE</name>
<dbReference type="InterPro" id="IPR033248">
    <property type="entry name" value="Transketolase_C"/>
</dbReference>
<dbReference type="CDD" id="cd02007">
    <property type="entry name" value="TPP_DXS"/>
    <property type="match status" value="1"/>
</dbReference>
<dbReference type="InterPro" id="IPR049557">
    <property type="entry name" value="Transketolase_CS"/>
</dbReference>
<dbReference type="GO" id="GO:0009228">
    <property type="term" value="P:thiamine biosynthetic process"/>
    <property type="evidence" value="ECO:0007669"/>
    <property type="project" value="UniProtKB-UniRule"/>
</dbReference>
<dbReference type="InterPro" id="IPR029061">
    <property type="entry name" value="THDP-binding"/>
</dbReference>
<dbReference type="EMBL" id="VAFL01000007">
    <property type="protein sequence ID" value="TKW66370.1"/>
    <property type="molecule type" value="Genomic_DNA"/>
</dbReference>
<evidence type="ECO:0000256" key="9">
    <source>
        <dbReference type="ARBA" id="ARBA00023229"/>
    </source>
</evidence>
<keyword evidence="5 11" id="KW-0479">Metal-binding</keyword>
<evidence type="ECO:0000259" key="12">
    <source>
        <dbReference type="SMART" id="SM00861"/>
    </source>
</evidence>
<comment type="caution">
    <text evidence="13">The sequence shown here is derived from an EMBL/GenBank/DDBJ whole genome shotgun (WGS) entry which is preliminary data.</text>
</comment>
<comment type="similarity">
    <text evidence="2 11">Belongs to the transketolase family. DXPS subfamily.</text>
</comment>
<dbReference type="PANTHER" id="PTHR43322:SF5">
    <property type="entry name" value="1-DEOXY-D-XYLULOSE-5-PHOSPHATE SYNTHASE, CHLOROPLASTIC"/>
    <property type="match status" value="1"/>
</dbReference>
<dbReference type="Pfam" id="PF02779">
    <property type="entry name" value="Transket_pyr"/>
    <property type="match status" value="1"/>
</dbReference>
<dbReference type="InterPro" id="IPR020826">
    <property type="entry name" value="Transketolase_BS"/>
</dbReference>
<dbReference type="AlphaFoldDB" id="A0A533I8I2"/>
<dbReference type="Pfam" id="PF13292">
    <property type="entry name" value="DXP_synthase_N"/>
    <property type="match status" value="1"/>
</dbReference>
<keyword evidence="4 11" id="KW-0808">Transferase</keyword>
<feature type="binding site" evidence="11">
    <location>
        <position position="181"/>
    </location>
    <ligand>
        <name>Mg(2+)</name>
        <dbReference type="ChEBI" id="CHEBI:18420"/>
    </ligand>
</feature>
<dbReference type="NCBIfam" id="NF003933">
    <property type="entry name" value="PRK05444.2-2"/>
    <property type="match status" value="1"/>
</dbReference>
<feature type="binding site" evidence="11">
    <location>
        <position position="372"/>
    </location>
    <ligand>
        <name>thiamine diphosphate</name>
        <dbReference type="ChEBI" id="CHEBI:58937"/>
    </ligand>
</feature>